<keyword evidence="7 14" id="KW-0812">Transmembrane</keyword>
<dbReference type="InterPro" id="IPR005467">
    <property type="entry name" value="His_kinase_dom"/>
</dbReference>
<evidence type="ECO:0000256" key="7">
    <source>
        <dbReference type="ARBA" id="ARBA00022692"/>
    </source>
</evidence>
<dbReference type="EC" id="2.7.13.3" evidence="3"/>
<evidence type="ECO:0000256" key="6">
    <source>
        <dbReference type="ARBA" id="ARBA00022679"/>
    </source>
</evidence>
<dbReference type="PANTHER" id="PTHR45528:SF1">
    <property type="entry name" value="SENSOR HISTIDINE KINASE CPXA"/>
    <property type="match status" value="1"/>
</dbReference>
<dbReference type="GO" id="GO:0005524">
    <property type="term" value="F:ATP binding"/>
    <property type="evidence" value="ECO:0007669"/>
    <property type="project" value="UniProtKB-KW"/>
</dbReference>
<dbReference type="InterPro" id="IPR003660">
    <property type="entry name" value="HAMP_dom"/>
</dbReference>
<dbReference type="InterPro" id="IPR004358">
    <property type="entry name" value="Sig_transdc_His_kin-like_C"/>
</dbReference>
<evidence type="ECO:0000256" key="9">
    <source>
        <dbReference type="ARBA" id="ARBA00022777"/>
    </source>
</evidence>
<dbReference type="InterPro" id="IPR050398">
    <property type="entry name" value="HssS/ArlS-like"/>
</dbReference>
<dbReference type="PRINTS" id="PR00344">
    <property type="entry name" value="BCTRLSENSOR"/>
</dbReference>
<keyword evidence="8" id="KW-0547">Nucleotide-binding</keyword>
<dbReference type="STRING" id="608538.HTH_1435"/>
<dbReference type="KEGG" id="hte:Hydth_1424"/>
<evidence type="ECO:0000256" key="10">
    <source>
        <dbReference type="ARBA" id="ARBA00022840"/>
    </source>
</evidence>
<accession>D3DJ84</accession>
<dbReference type="OrthoDB" id="9796330at2"/>
<dbReference type="CDD" id="cd06225">
    <property type="entry name" value="HAMP"/>
    <property type="match status" value="1"/>
</dbReference>
<feature type="domain" description="HAMP" evidence="16">
    <location>
        <begin position="172"/>
        <end position="225"/>
    </location>
</feature>
<proteinExistence type="predicted"/>
<dbReference type="PROSITE" id="PS50109">
    <property type="entry name" value="HIS_KIN"/>
    <property type="match status" value="1"/>
</dbReference>
<dbReference type="SUPFAM" id="SSF158472">
    <property type="entry name" value="HAMP domain-like"/>
    <property type="match status" value="1"/>
</dbReference>
<dbReference type="InterPro" id="IPR003661">
    <property type="entry name" value="HisK_dim/P_dom"/>
</dbReference>
<dbReference type="PROSITE" id="PS50885">
    <property type="entry name" value="HAMP"/>
    <property type="match status" value="1"/>
</dbReference>
<keyword evidence="12" id="KW-0902">Two-component regulatory system</keyword>
<evidence type="ECO:0000256" key="3">
    <source>
        <dbReference type="ARBA" id="ARBA00012438"/>
    </source>
</evidence>
<dbReference type="RefSeq" id="WP_012964066.1">
    <property type="nucleotide sequence ID" value="NC_013799.1"/>
</dbReference>
<keyword evidence="10" id="KW-0067">ATP-binding</keyword>
<evidence type="ECO:0000256" key="4">
    <source>
        <dbReference type="ARBA" id="ARBA00022475"/>
    </source>
</evidence>
<evidence type="ECO:0000256" key="1">
    <source>
        <dbReference type="ARBA" id="ARBA00000085"/>
    </source>
</evidence>
<dbReference type="SUPFAM" id="SSF55874">
    <property type="entry name" value="ATPase domain of HSP90 chaperone/DNA topoisomerase II/histidine kinase"/>
    <property type="match status" value="1"/>
</dbReference>
<dbReference type="SMART" id="SM00304">
    <property type="entry name" value="HAMP"/>
    <property type="match status" value="1"/>
</dbReference>
<comment type="catalytic activity">
    <reaction evidence="1">
        <text>ATP + protein L-histidine = ADP + protein N-phospho-L-histidine.</text>
        <dbReference type="EC" id="2.7.13.3"/>
    </reaction>
</comment>
<gene>
    <name evidence="17" type="ordered locus">HTH_1435</name>
</gene>
<dbReference type="Gene3D" id="3.30.565.10">
    <property type="entry name" value="Histidine kinase-like ATPase, C-terminal domain"/>
    <property type="match status" value="1"/>
</dbReference>
<dbReference type="GO" id="GO:0000155">
    <property type="term" value="F:phosphorelay sensor kinase activity"/>
    <property type="evidence" value="ECO:0007669"/>
    <property type="project" value="InterPro"/>
</dbReference>
<dbReference type="CDD" id="cd00075">
    <property type="entry name" value="HATPase"/>
    <property type="match status" value="1"/>
</dbReference>
<dbReference type="eggNOG" id="COG2205">
    <property type="taxonomic scope" value="Bacteria"/>
</dbReference>
<dbReference type="PANTHER" id="PTHR45528">
    <property type="entry name" value="SENSOR HISTIDINE KINASE CPXA"/>
    <property type="match status" value="1"/>
</dbReference>
<keyword evidence="13 14" id="KW-0472">Membrane</keyword>
<dbReference type="InterPro" id="IPR036097">
    <property type="entry name" value="HisK_dim/P_sf"/>
</dbReference>
<dbReference type="Pfam" id="PF02518">
    <property type="entry name" value="HATPase_c"/>
    <property type="match status" value="1"/>
</dbReference>
<evidence type="ECO:0000256" key="12">
    <source>
        <dbReference type="ARBA" id="ARBA00023012"/>
    </source>
</evidence>
<evidence type="ECO:0000313" key="17">
    <source>
        <dbReference type="EMBL" id="BAI69886.1"/>
    </source>
</evidence>
<dbReference type="KEGG" id="hth:HTH_1435"/>
<dbReference type="AlphaFoldDB" id="D3DJ84"/>
<evidence type="ECO:0000256" key="2">
    <source>
        <dbReference type="ARBA" id="ARBA00004651"/>
    </source>
</evidence>
<evidence type="ECO:0000313" key="18">
    <source>
        <dbReference type="Proteomes" id="UP000002574"/>
    </source>
</evidence>
<evidence type="ECO:0000256" key="14">
    <source>
        <dbReference type="SAM" id="Phobius"/>
    </source>
</evidence>
<dbReference type="FunFam" id="1.10.287.130:FF:000001">
    <property type="entry name" value="Two-component sensor histidine kinase"/>
    <property type="match status" value="1"/>
</dbReference>
<dbReference type="SMART" id="SM00388">
    <property type="entry name" value="HisKA"/>
    <property type="match status" value="1"/>
</dbReference>
<dbReference type="SMART" id="SM00387">
    <property type="entry name" value="HATPase_c"/>
    <property type="match status" value="1"/>
</dbReference>
<comment type="subcellular location">
    <subcellularLocation>
        <location evidence="2">Cell membrane</location>
        <topology evidence="2">Multi-pass membrane protein</topology>
    </subcellularLocation>
</comment>
<evidence type="ECO:0000256" key="11">
    <source>
        <dbReference type="ARBA" id="ARBA00022989"/>
    </source>
</evidence>
<dbReference type="InterPro" id="IPR036890">
    <property type="entry name" value="HATPase_C_sf"/>
</dbReference>
<dbReference type="GO" id="GO:0005886">
    <property type="term" value="C:plasma membrane"/>
    <property type="evidence" value="ECO:0007669"/>
    <property type="project" value="UniProtKB-SubCell"/>
</dbReference>
<keyword evidence="6" id="KW-0808">Transferase</keyword>
<keyword evidence="4" id="KW-1003">Cell membrane</keyword>
<dbReference type="Gene3D" id="1.10.287.130">
    <property type="match status" value="1"/>
</dbReference>
<feature type="transmembrane region" description="Helical" evidence="14">
    <location>
        <begin position="148"/>
        <end position="171"/>
    </location>
</feature>
<reference evidence="17 18" key="1">
    <citation type="journal article" date="2010" name="J. Bacteriol.">
        <title>Complete genome sequence of the thermophilic, obligately chemolithoautotrophic hydrogen-oxidizing bacterium Hydrogenobacter thermophilus TK-6.</title>
        <authorList>
            <person name="Arai H."/>
            <person name="Kanbe H."/>
            <person name="Ishii M."/>
            <person name="Igarashi Y."/>
        </authorList>
    </citation>
    <scope>NUCLEOTIDE SEQUENCE [LARGE SCALE GENOMIC DNA]</scope>
    <source>
        <strain evidence="18">DSM 6534 / IAM 12695 / TK-6 [Tokyo]</strain>
    </source>
</reference>
<dbReference type="Pfam" id="PF00672">
    <property type="entry name" value="HAMP"/>
    <property type="match status" value="1"/>
</dbReference>
<dbReference type="Proteomes" id="UP000002574">
    <property type="component" value="Chromosome"/>
</dbReference>
<evidence type="ECO:0000259" key="15">
    <source>
        <dbReference type="PROSITE" id="PS50109"/>
    </source>
</evidence>
<evidence type="ECO:0000256" key="5">
    <source>
        <dbReference type="ARBA" id="ARBA00022553"/>
    </source>
</evidence>
<dbReference type="Gene3D" id="6.10.340.10">
    <property type="match status" value="1"/>
</dbReference>
<protein>
    <recommendedName>
        <fullName evidence="3">histidine kinase</fullName>
        <ecNumber evidence="3">2.7.13.3</ecNumber>
    </recommendedName>
</protein>
<evidence type="ECO:0000256" key="8">
    <source>
        <dbReference type="ARBA" id="ARBA00022741"/>
    </source>
</evidence>
<feature type="domain" description="Histidine kinase" evidence="15">
    <location>
        <begin position="233"/>
        <end position="438"/>
    </location>
</feature>
<keyword evidence="18" id="KW-1185">Reference proteome</keyword>
<organism evidence="17 18">
    <name type="scientific">Hydrogenobacter thermophilus (strain DSM 6534 / IAM 12695 / TK-6)</name>
    <dbReference type="NCBI Taxonomy" id="608538"/>
    <lineage>
        <taxon>Bacteria</taxon>
        <taxon>Pseudomonadati</taxon>
        <taxon>Aquificota</taxon>
        <taxon>Aquificia</taxon>
        <taxon>Aquificales</taxon>
        <taxon>Aquificaceae</taxon>
        <taxon>Hydrogenobacter</taxon>
    </lineage>
</organism>
<dbReference type="SUPFAM" id="SSF47384">
    <property type="entry name" value="Homodimeric domain of signal transducing histidine kinase"/>
    <property type="match status" value="1"/>
</dbReference>
<dbReference type="InterPro" id="IPR003594">
    <property type="entry name" value="HATPase_dom"/>
</dbReference>
<keyword evidence="5" id="KW-0597">Phosphoprotein</keyword>
<evidence type="ECO:0000259" key="16">
    <source>
        <dbReference type="PROSITE" id="PS50885"/>
    </source>
</evidence>
<dbReference type="Pfam" id="PF00512">
    <property type="entry name" value="HisKA"/>
    <property type="match status" value="1"/>
</dbReference>
<dbReference type="CDD" id="cd00082">
    <property type="entry name" value="HisKA"/>
    <property type="match status" value="1"/>
</dbReference>
<dbReference type="eggNOG" id="COG5000">
    <property type="taxonomic scope" value="Bacteria"/>
</dbReference>
<keyword evidence="11 14" id="KW-1133">Transmembrane helix</keyword>
<name>D3DJ84_HYDTT</name>
<keyword evidence="9 17" id="KW-0418">Kinase</keyword>
<evidence type="ECO:0000256" key="13">
    <source>
        <dbReference type="ARBA" id="ARBA00023136"/>
    </source>
</evidence>
<dbReference type="EMBL" id="AP011112">
    <property type="protein sequence ID" value="BAI69886.1"/>
    <property type="molecule type" value="Genomic_DNA"/>
</dbReference>
<feature type="transmembrane region" description="Helical" evidence="14">
    <location>
        <begin position="7"/>
        <end position="30"/>
    </location>
</feature>
<sequence>MSVKLKLLLFFLSAYVVSMLSITLFTLATVRELLLNYTYDYMEYQIKPAVEFYKNLHANPARYIDLLASDVVSREMASIVIDKEGKVKHKEPFLDGEDPQITPEDIRFFLQNRKGILKEYTFIVKNIGDYKLVLLGKMEKIEGIQRTLVIFITLFTSFISLLIALVLMIFIRRMLRPLGYLTSISMEVYRGNMNVHVEKSNSRDEFGVLQNAYRDMLIKLQKTFDWQRDFIAAMAHELKTPLTYIKGQLDLISIGVYSNETKLKEVIKKMSTQVGKMERLINHLVLLMRLESGMPLRLSPVSLNEIFVEIDEEYEFIKQTHNFRVEYLGEDVKVHANKDYLKIALGNLIENSYKYTPEGGTVKLYYANGCIVVEDSGRGIKDTQKVFERFYREAQDKEGFGLGLTIVKAIADAHHFDVHIDSKVGYGTKVSLCTKSGYIY</sequence>